<dbReference type="InterPro" id="IPR003938">
    <property type="entry name" value="K_chnl_volt-dep_EAG/ELK/ERG"/>
</dbReference>
<evidence type="ECO:0000259" key="15">
    <source>
        <dbReference type="PROSITE" id="PS50042"/>
    </source>
</evidence>
<dbReference type="InterPro" id="IPR005821">
    <property type="entry name" value="Ion_trans_dom"/>
</dbReference>
<reference evidence="17" key="1">
    <citation type="submission" date="2024-06" db="EMBL/GenBank/DDBJ databases">
        <authorList>
            <person name="Liu X."/>
            <person name="Lenzi L."/>
            <person name="Haldenby T S."/>
            <person name="Uol C."/>
        </authorList>
    </citation>
    <scope>NUCLEOTIDE SEQUENCE</scope>
</reference>
<dbReference type="Gene3D" id="2.60.120.10">
    <property type="entry name" value="Jelly Rolls"/>
    <property type="match status" value="1"/>
</dbReference>
<evidence type="ECO:0000256" key="4">
    <source>
        <dbReference type="ARBA" id="ARBA00022538"/>
    </source>
</evidence>
<feature type="region of interest" description="Disordered" evidence="13">
    <location>
        <begin position="1258"/>
        <end position="1282"/>
    </location>
</feature>
<dbReference type="SUPFAM" id="SSF81324">
    <property type="entry name" value="Voltage-gated potassium channels"/>
    <property type="match status" value="1"/>
</dbReference>
<dbReference type="CDD" id="cd00130">
    <property type="entry name" value="PAS"/>
    <property type="match status" value="1"/>
</dbReference>
<dbReference type="Gene3D" id="3.30.450.20">
    <property type="entry name" value="PAS domain"/>
    <property type="match status" value="1"/>
</dbReference>
<protein>
    <recommendedName>
        <fullName evidence="19">Potassium voltage-gated channel subfamily H member 2</fullName>
    </recommendedName>
</protein>
<dbReference type="SUPFAM" id="SSF51206">
    <property type="entry name" value="cAMP-binding domain-like"/>
    <property type="match status" value="1"/>
</dbReference>
<evidence type="ECO:0000256" key="8">
    <source>
        <dbReference type="ARBA" id="ARBA00022958"/>
    </source>
</evidence>
<evidence type="ECO:0000256" key="10">
    <source>
        <dbReference type="ARBA" id="ARBA00023065"/>
    </source>
</evidence>
<keyword evidence="9 14" id="KW-1133">Transmembrane helix</keyword>
<feature type="compositionally biased region" description="Polar residues" evidence="13">
    <location>
        <begin position="1172"/>
        <end position="1185"/>
    </location>
</feature>
<dbReference type="Gene3D" id="1.10.1200.260">
    <property type="match status" value="1"/>
</dbReference>
<dbReference type="GO" id="GO:0005249">
    <property type="term" value="F:voltage-gated potassium channel activity"/>
    <property type="evidence" value="ECO:0007669"/>
    <property type="project" value="InterPro"/>
</dbReference>
<dbReference type="FunFam" id="2.60.120.10:FF:000061">
    <property type="entry name" value="Potassium voltage-gated channel subfamily H member 3"/>
    <property type="match status" value="1"/>
</dbReference>
<evidence type="ECO:0000313" key="17">
    <source>
        <dbReference type="EMBL" id="CAL5130482.1"/>
    </source>
</evidence>
<dbReference type="InterPro" id="IPR035965">
    <property type="entry name" value="PAS-like_dom_sf"/>
</dbReference>
<dbReference type="PRINTS" id="PR01463">
    <property type="entry name" value="EAGCHANLFMLY"/>
</dbReference>
<evidence type="ECO:0000256" key="2">
    <source>
        <dbReference type="ARBA" id="ARBA00022448"/>
    </source>
</evidence>
<evidence type="ECO:0008006" key="19">
    <source>
        <dbReference type="Google" id="ProtNLM"/>
    </source>
</evidence>
<comment type="subcellular location">
    <subcellularLocation>
        <location evidence="1">Cell membrane</location>
        <topology evidence="1">Multi-pass membrane protein</topology>
    </subcellularLocation>
</comment>
<evidence type="ECO:0000256" key="5">
    <source>
        <dbReference type="ARBA" id="ARBA00022692"/>
    </source>
</evidence>
<keyword evidence="8" id="KW-0630">Potassium</keyword>
<dbReference type="PROSITE" id="PS50113">
    <property type="entry name" value="PAC"/>
    <property type="match status" value="1"/>
</dbReference>
<dbReference type="Pfam" id="PF13426">
    <property type="entry name" value="PAS_9"/>
    <property type="match status" value="1"/>
</dbReference>
<dbReference type="PROSITE" id="PS50042">
    <property type="entry name" value="CNMP_BINDING_3"/>
    <property type="match status" value="1"/>
</dbReference>
<comment type="caution">
    <text evidence="17">The sequence shown here is derived from an EMBL/GenBank/DDBJ whole genome shotgun (WGS) entry which is preliminary data.</text>
</comment>
<accession>A0AAV2SZ50</accession>
<organism evidence="17 18">
    <name type="scientific">Calicophoron daubneyi</name>
    <name type="common">Rumen fluke</name>
    <name type="synonym">Paramphistomum daubneyi</name>
    <dbReference type="NCBI Taxonomy" id="300641"/>
    <lineage>
        <taxon>Eukaryota</taxon>
        <taxon>Metazoa</taxon>
        <taxon>Spiralia</taxon>
        <taxon>Lophotrochozoa</taxon>
        <taxon>Platyhelminthes</taxon>
        <taxon>Trematoda</taxon>
        <taxon>Digenea</taxon>
        <taxon>Plagiorchiida</taxon>
        <taxon>Pronocephalata</taxon>
        <taxon>Paramphistomoidea</taxon>
        <taxon>Paramphistomidae</taxon>
        <taxon>Calicophoron</taxon>
    </lineage>
</organism>
<dbReference type="InterPro" id="IPR003967">
    <property type="entry name" value="K_chnl_volt-dep_ERG"/>
</dbReference>
<feature type="transmembrane region" description="Helical" evidence="14">
    <location>
        <begin position="517"/>
        <end position="540"/>
    </location>
</feature>
<evidence type="ECO:0000256" key="3">
    <source>
        <dbReference type="ARBA" id="ARBA00022475"/>
    </source>
</evidence>
<keyword evidence="7" id="KW-0851">Voltage-gated channel</keyword>
<dbReference type="GO" id="GO:0042391">
    <property type="term" value="P:regulation of membrane potential"/>
    <property type="evidence" value="ECO:0007669"/>
    <property type="project" value="TreeGrafter"/>
</dbReference>
<feature type="transmembrane region" description="Helical" evidence="14">
    <location>
        <begin position="456"/>
        <end position="474"/>
    </location>
</feature>
<keyword evidence="2" id="KW-0813">Transport</keyword>
<dbReference type="GO" id="GO:0005886">
    <property type="term" value="C:plasma membrane"/>
    <property type="evidence" value="ECO:0007669"/>
    <property type="project" value="UniProtKB-SubCell"/>
</dbReference>
<feature type="transmembrane region" description="Helical" evidence="14">
    <location>
        <begin position="609"/>
        <end position="633"/>
    </location>
</feature>
<evidence type="ECO:0000313" key="18">
    <source>
        <dbReference type="Proteomes" id="UP001497525"/>
    </source>
</evidence>
<evidence type="ECO:0000259" key="16">
    <source>
        <dbReference type="PROSITE" id="PS50113"/>
    </source>
</evidence>
<dbReference type="PRINTS" id="PR01470">
    <property type="entry name" value="ERGCHANNEL"/>
</dbReference>
<dbReference type="InterPro" id="IPR000700">
    <property type="entry name" value="PAS-assoc_C"/>
</dbReference>
<gene>
    <name evidence="17" type="ORF">CDAUBV1_LOCUS2550</name>
</gene>
<evidence type="ECO:0000256" key="14">
    <source>
        <dbReference type="SAM" id="Phobius"/>
    </source>
</evidence>
<feature type="transmembrane region" description="Helical" evidence="14">
    <location>
        <begin position="579"/>
        <end position="597"/>
    </location>
</feature>
<keyword evidence="3" id="KW-1003">Cell membrane</keyword>
<dbReference type="InterPro" id="IPR000595">
    <property type="entry name" value="cNMP-bd_dom"/>
</dbReference>
<feature type="region of interest" description="Disordered" evidence="13">
    <location>
        <begin position="994"/>
        <end position="1013"/>
    </location>
</feature>
<feature type="region of interest" description="Disordered" evidence="13">
    <location>
        <begin position="291"/>
        <end position="321"/>
    </location>
</feature>
<feature type="domain" description="Cyclic nucleotide-binding" evidence="15">
    <location>
        <begin position="711"/>
        <end position="776"/>
    </location>
</feature>
<keyword evidence="11 14" id="KW-0472">Membrane</keyword>
<dbReference type="InterPro" id="IPR000014">
    <property type="entry name" value="PAS"/>
</dbReference>
<dbReference type="Proteomes" id="UP001497525">
    <property type="component" value="Unassembled WGS sequence"/>
</dbReference>
<dbReference type="PANTHER" id="PTHR10217:SF637">
    <property type="entry name" value="EAG-LIKE K[+] CHANNEL, ISOFORM A"/>
    <property type="match status" value="1"/>
</dbReference>
<feature type="compositionally biased region" description="Basic and acidic residues" evidence="13">
    <location>
        <begin position="994"/>
        <end position="1004"/>
    </location>
</feature>
<keyword evidence="6" id="KW-0631">Potassium channel</keyword>
<keyword evidence="5 14" id="KW-0812">Transmembrane</keyword>
<dbReference type="InterPro" id="IPR018490">
    <property type="entry name" value="cNMP-bd_dom_sf"/>
</dbReference>
<sequence length="1282" mass="142766">MGVYQYYGKEISCNFVGCTTVKVTTFCDGNDINKCVPVSMHDSNFVLGNAQVRDYPIVYCSDGLVELTGYNRSQIMSRCCSCSFLWGEKTSEEAKKSIQNALHSKLKLQIEVEFHKKSGLSFHCLLDIVPIKNDKSQVVLFLVSHKEITASSKELSETDQKNENRLDGVHRLLHRFPPKRGDHSSTVVAHPSFLTAGLATTVTAAALGTTAFRRNKLLDYIHTSKLNIPANLYQRHYTPTGFPQSSEAALCLNRTHDGKNSLGSNASNGEHASLHDVSSFQAGDCEKALGFAPEPGSDKSSSDSSTDSSTAPASTTSKFQHRRSRAVLYHLSGRFDHKSKKRTPLKRIQRISGKETIPEYKVQDVQTSRFILLHYSIVKIIWDWLILICTFYIAIMVPYNAAFSLDTDGKDLLVCDIIVEILYIVDILLSFITTYVSKSGQVVYETRAIALNYLKGWFLLDLVAAIPFDIILAIHNRIFPDSVGHVGNWIHLLKMARLLRLARLFQKIERYSQYSTVVLGLLMGMFFFLAHWFACGWYWLGQMELNSSQAREYSWLVELARRMHLTLSDNQTYSLSRRAIYVSSLYFTTTSLTSIGFGNVSPNTVNEKIYSIITMLIGALMHAAVFGNVTTIIQRMYFRRSAYQLKNQDLKDFTRTHHIPKPLKQRMQEFFQAMWAINRGIDNQAIMQTFPENVRGDIALHLNREMLSLPLFKTASPGCKKSLAQLISTRFATPGECLVNQGDLLRHIYFVCSGSLEVLGADGNVAGLLGKADIFGSDIDSEPSLGYSAYDVKSLTYCELQCLPLDSEFFKVLEEYPNFRDEFAEALREELSFNIREGFDNSALGNNSSVHSIGRLLNLSSAEILPAVTVGTSAESSGDEGSIQMIQEPVRNSSFNTKTDKSIDSAGEASLYSTTPPDMNVAILAGFLDSSQENRVTASNECNGLKSSKHSMQVGSCEGIILSPEVCLPKSSVVEVNAKMGGADVWKNTVEPSKTHDEALEEQPRPYPPLSTFTSCPNLKHRRRESLASSTRMFTESGCLSRSKSMNNDVFSLLKEGENTQGNGLSGSFNLLSKTVLDEPHIKPFQFVGEILKDMKTELNLMRITMTGLTNKLNSLQHDVHEIKRCMKADEWHRARRKGLSRELSVMGGSVTSPPSSTDSGGDDCPFEADSEQTNSQTKARSSTTRGKHCSPVQKREKNCSAESSLAGDEGSHRAVKFEVPLSTVLSKSHSHPGQMKTMVRPASNCLIRQHEEVSSLESMSPTTRHHSQHRRVAFAPKAEEI</sequence>
<dbReference type="GO" id="GO:0034702">
    <property type="term" value="C:monoatomic ion channel complex"/>
    <property type="evidence" value="ECO:0007669"/>
    <property type="project" value="UniProtKB-KW"/>
</dbReference>
<feature type="domain" description="PAC" evidence="16">
    <location>
        <begin position="108"/>
        <end position="160"/>
    </location>
</feature>
<evidence type="ECO:0000256" key="13">
    <source>
        <dbReference type="SAM" id="MobiDB-lite"/>
    </source>
</evidence>
<dbReference type="SUPFAM" id="SSF55785">
    <property type="entry name" value="PYP-like sensor domain (PAS domain)"/>
    <property type="match status" value="1"/>
</dbReference>
<evidence type="ECO:0000256" key="1">
    <source>
        <dbReference type="ARBA" id="ARBA00004651"/>
    </source>
</evidence>
<feature type="compositionally biased region" description="Low complexity" evidence="13">
    <location>
        <begin position="1145"/>
        <end position="1160"/>
    </location>
</feature>
<feature type="compositionally biased region" description="Acidic residues" evidence="13">
    <location>
        <begin position="1161"/>
        <end position="1171"/>
    </location>
</feature>
<evidence type="ECO:0000256" key="7">
    <source>
        <dbReference type="ARBA" id="ARBA00022882"/>
    </source>
</evidence>
<proteinExistence type="predicted"/>
<evidence type="ECO:0000256" key="6">
    <source>
        <dbReference type="ARBA" id="ARBA00022826"/>
    </source>
</evidence>
<feature type="compositionally biased region" description="Low complexity" evidence="13">
    <location>
        <begin position="302"/>
        <end position="318"/>
    </location>
</feature>
<dbReference type="Pfam" id="PF00520">
    <property type="entry name" value="Ion_trans"/>
    <property type="match status" value="1"/>
</dbReference>
<name>A0AAV2SZ50_CALDB</name>
<evidence type="ECO:0000256" key="11">
    <source>
        <dbReference type="ARBA" id="ARBA00023136"/>
    </source>
</evidence>
<evidence type="ECO:0000256" key="12">
    <source>
        <dbReference type="ARBA" id="ARBA00023303"/>
    </source>
</evidence>
<evidence type="ECO:0000256" key="9">
    <source>
        <dbReference type="ARBA" id="ARBA00022989"/>
    </source>
</evidence>
<dbReference type="Gene3D" id="1.10.287.70">
    <property type="match status" value="1"/>
</dbReference>
<feature type="transmembrane region" description="Helical" evidence="14">
    <location>
        <begin position="413"/>
        <end position="436"/>
    </location>
</feature>
<dbReference type="EMBL" id="CAXLJL010000068">
    <property type="protein sequence ID" value="CAL5130482.1"/>
    <property type="molecule type" value="Genomic_DNA"/>
</dbReference>
<dbReference type="Pfam" id="PF00027">
    <property type="entry name" value="cNMP_binding"/>
    <property type="match status" value="1"/>
</dbReference>
<feature type="compositionally biased region" description="Basic residues" evidence="13">
    <location>
        <begin position="1264"/>
        <end position="1273"/>
    </location>
</feature>
<dbReference type="InterPro" id="IPR050818">
    <property type="entry name" value="KCNH_animal-type"/>
</dbReference>
<feature type="transmembrane region" description="Helical" evidence="14">
    <location>
        <begin position="381"/>
        <end position="401"/>
    </location>
</feature>
<keyword evidence="10" id="KW-0406">Ion transport</keyword>
<dbReference type="PANTHER" id="PTHR10217">
    <property type="entry name" value="VOLTAGE AND LIGAND GATED POTASSIUM CHANNEL"/>
    <property type="match status" value="1"/>
</dbReference>
<feature type="region of interest" description="Disordered" evidence="13">
    <location>
        <begin position="1141"/>
        <end position="1210"/>
    </location>
</feature>
<keyword evidence="4" id="KW-0633">Potassium transport</keyword>
<dbReference type="CDD" id="cd00038">
    <property type="entry name" value="CAP_ED"/>
    <property type="match status" value="1"/>
</dbReference>
<dbReference type="SMART" id="SM00100">
    <property type="entry name" value="cNMP"/>
    <property type="match status" value="1"/>
</dbReference>
<dbReference type="InterPro" id="IPR014710">
    <property type="entry name" value="RmlC-like_jellyroll"/>
</dbReference>
<keyword evidence="12" id="KW-0407">Ion channel</keyword>